<evidence type="ECO:0000256" key="1">
    <source>
        <dbReference type="SAM" id="Phobius"/>
    </source>
</evidence>
<dbReference type="EMBL" id="AP015064">
    <property type="protein sequence ID" value="BAU03060.1"/>
    <property type="molecule type" value="Genomic_DNA"/>
</dbReference>
<feature type="transmembrane region" description="Helical" evidence="1">
    <location>
        <begin position="52"/>
        <end position="70"/>
    </location>
</feature>
<keyword evidence="1" id="KW-1133">Transmembrane helix</keyword>
<accession>A0A0S3TDC8</accession>
<evidence type="ECO:0000313" key="2">
    <source>
        <dbReference type="EMBL" id="BAU03060.1"/>
    </source>
</evidence>
<feature type="transmembrane region" description="Helical" evidence="1">
    <location>
        <begin position="22"/>
        <end position="40"/>
    </location>
</feature>
<organism evidence="2">
    <name type="scientific">Vigna angularis var. angularis</name>
    <dbReference type="NCBI Taxonomy" id="157739"/>
    <lineage>
        <taxon>Eukaryota</taxon>
        <taxon>Viridiplantae</taxon>
        <taxon>Streptophyta</taxon>
        <taxon>Embryophyta</taxon>
        <taxon>Tracheophyta</taxon>
        <taxon>Spermatophyta</taxon>
        <taxon>Magnoliopsida</taxon>
        <taxon>eudicotyledons</taxon>
        <taxon>Gunneridae</taxon>
        <taxon>Pentapetalae</taxon>
        <taxon>rosids</taxon>
        <taxon>fabids</taxon>
        <taxon>Fabales</taxon>
        <taxon>Fabaceae</taxon>
        <taxon>Papilionoideae</taxon>
        <taxon>50 kb inversion clade</taxon>
        <taxon>NPAAA clade</taxon>
        <taxon>indigoferoid/millettioid clade</taxon>
        <taxon>Phaseoleae</taxon>
        <taxon>Vigna</taxon>
    </lineage>
</organism>
<name>A0A0S3TDC8_PHAAN</name>
<proteinExistence type="predicted"/>
<dbReference type="AlphaFoldDB" id="A0A0S3TDC8"/>
<reference evidence="2" key="1">
    <citation type="journal article" date="2015" name="Sci. Rep.">
        <title>The power of single molecule real-time sequencing technology in the de novo assembly of a eukaryotic genome.</title>
        <authorList>
            <person name="Sakai H."/>
            <person name="Naito K."/>
            <person name="Ogiso-Tanaka E."/>
            <person name="Takahashi Y."/>
            <person name="Iseki K."/>
            <person name="Muto C."/>
            <person name="Satou K."/>
            <person name="Teruya K."/>
            <person name="Shiroma A."/>
            <person name="Shimoji M."/>
            <person name="Hirano T."/>
            <person name="Itoh T."/>
            <person name="Kaga A."/>
            <person name="Tomooka N."/>
        </authorList>
    </citation>
    <scope>NUCLEOTIDE SEQUENCE</scope>
</reference>
<keyword evidence="1" id="KW-0812">Transmembrane</keyword>
<gene>
    <name evidence="2" type="primary">Vigan.UMG006400</name>
    <name evidence="2" type="ORF">VIGAN_UM006400</name>
</gene>
<keyword evidence="1" id="KW-0472">Membrane</keyword>
<sequence>MCTFQIPSTFFIAMLDVSLQPYPSILGLPTLLLFPFIPCLQPRVKKTKKKSVAARASSIIGCPSFIFFFFRGSYP</sequence>
<protein>
    <submittedName>
        <fullName evidence="2">Uncharacterized protein</fullName>
    </submittedName>
</protein>